<proteinExistence type="inferred from homology"/>
<dbReference type="InterPro" id="IPR013766">
    <property type="entry name" value="Thioredoxin_domain"/>
</dbReference>
<protein>
    <submittedName>
        <fullName evidence="7">Disulfide bond formation protein D</fullName>
    </submittedName>
</protein>
<comment type="similarity">
    <text evidence="1">Belongs to the thioredoxin family. DsbA subfamily.</text>
</comment>
<keyword evidence="2" id="KW-0732">Signal</keyword>
<accession>A0A399F8H1</accession>
<gene>
    <name evidence="7" type="primary">bdbD_2</name>
    <name evidence="7" type="ORF">Mgrana_01090</name>
</gene>
<evidence type="ECO:0000256" key="5">
    <source>
        <dbReference type="ARBA" id="ARBA00023284"/>
    </source>
</evidence>
<evidence type="ECO:0000256" key="1">
    <source>
        <dbReference type="ARBA" id="ARBA00005791"/>
    </source>
</evidence>
<evidence type="ECO:0000256" key="4">
    <source>
        <dbReference type="ARBA" id="ARBA00023157"/>
    </source>
</evidence>
<name>A0A399F8H1_9DEIN</name>
<dbReference type="OrthoDB" id="117402at2"/>
<dbReference type="RefSeq" id="WP_119356597.1">
    <property type="nucleotide sequence ID" value="NZ_BJXM01000003.1"/>
</dbReference>
<dbReference type="EMBL" id="QWLB01000011">
    <property type="protein sequence ID" value="RIH92967.1"/>
    <property type="molecule type" value="Genomic_DNA"/>
</dbReference>
<dbReference type="GO" id="GO:0016491">
    <property type="term" value="F:oxidoreductase activity"/>
    <property type="evidence" value="ECO:0007669"/>
    <property type="project" value="UniProtKB-KW"/>
</dbReference>
<dbReference type="InterPro" id="IPR012336">
    <property type="entry name" value="Thioredoxin-like_fold"/>
</dbReference>
<evidence type="ECO:0000259" key="6">
    <source>
        <dbReference type="PROSITE" id="PS51352"/>
    </source>
</evidence>
<organism evidence="7 8">
    <name type="scientific">Meiothermus granaticius NBRC 107808</name>
    <dbReference type="NCBI Taxonomy" id="1227551"/>
    <lineage>
        <taxon>Bacteria</taxon>
        <taxon>Thermotogati</taxon>
        <taxon>Deinococcota</taxon>
        <taxon>Deinococci</taxon>
        <taxon>Thermales</taxon>
        <taxon>Thermaceae</taxon>
        <taxon>Meiothermus</taxon>
    </lineage>
</organism>
<dbReference type="PANTHER" id="PTHR13887">
    <property type="entry name" value="GLUTATHIONE S-TRANSFERASE KAPPA"/>
    <property type="match status" value="1"/>
</dbReference>
<evidence type="ECO:0000256" key="2">
    <source>
        <dbReference type="ARBA" id="ARBA00022729"/>
    </source>
</evidence>
<keyword evidence="8" id="KW-1185">Reference proteome</keyword>
<dbReference type="PANTHER" id="PTHR13887:SF14">
    <property type="entry name" value="DISULFIDE BOND FORMATION PROTEIN D"/>
    <property type="match status" value="1"/>
</dbReference>
<dbReference type="PROSITE" id="PS51352">
    <property type="entry name" value="THIOREDOXIN_2"/>
    <property type="match status" value="1"/>
</dbReference>
<comment type="caution">
    <text evidence="7">The sequence shown here is derived from an EMBL/GenBank/DDBJ whole genome shotgun (WGS) entry which is preliminary data.</text>
</comment>
<dbReference type="Proteomes" id="UP000266178">
    <property type="component" value="Unassembled WGS sequence"/>
</dbReference>
<dbReference type="InterPro" id="IPR036249">
    <property type="entry name" value="Thioredoxin-like_sf"/>
</dbReference>
<dbReference type="AlphaFoldDB" id="A0A399F8H1"/>
<dbReference type="Pfam" id="PF13462">
    <property type="entry name" value="Thioredoxin_4"/>
    <property type="match status" value="1"/>
</dbReference>
<feature type="domain" description="Thioredoxin" evidence="6">
    <location>
        <begin position="21"/>
        <end position="221"/>
    </location>
</feature>
<keyword evidence="3" id="KW-0560">Oxidoreductase</keyword>
<dbReference type="SUPFAM" id="SSF52833">
    <property type="entry name" value="Thioredoxin-like"/>
    <property type="match status" value="1"/>
</dbReference>
<keyword evidence="5" id="KW-0676">Redox-active center</keyword>
<reference evidence="7 8" key="1">
    <citation type="submission" date="2018-08" db="EMBL/GenBank/DDBJ databases">
        <title>Meiothermus granaticius genome AF-68 sequencing project.</title>
        <authorList>
            <person name="Da Costa M.S."/>
            <person name="Albuquerque L."/>
            <person name="Raposo P."/>
            <person name="Froufe H.J.C."/>
            <person name="Barroso C.S."/>
            <person name="Egas C."/>
        </authorList>
    </citation>
    <scope>NUCLEOTIDE SEQUENCE [LARGE SCALE GENOMIC DNA]</scope>
    <source>
        <strain evidence="7 8">AF-68</strain>
    </source>
</reference>
<evidence type="ECO:0000313" key="7">
    <source>
        <dbReference type="EMBL" id="RIH92967.1"/>
    </source>
</evidence>
<sequence length="223" mass="24644">MQRRLFIGVLLTALVLAGVLLFVTRPRPTAASTPTTSTNPAEGARFAFGPEGAKVTVVEFSNYLCPHCRDHDNEVFPQIQRDYINTGKVRYLFRDLPFSLPDGSPQPNVVRAGEAAACAAEQNRYLEYREILFRSQTLWGGLSLDNLDKFLEDLARQLSLDTAKFTACLTSGSQRAGVLADQQLAGRLGISETPTFIVNGQQYVGARSYEEWKALLDKALAQK</sequence>
<keyword evidence="4" id="KW-1015">Disulfide bond</keyword>
<evidence type="ECO:0000256" key="3">
    <source>
        <dbReference type="ARBA" id="ARBA00023002"/>
    </source>
</evidence>
<dbReference type="Gene3D" id="3.40.30.10">
    <property type="entry name" value="Glutaredoxin"/>
    <property type="match status" value="1"/>
</dbReference>
<evidence type="ECO:0000313" key="8">
    <source>
        <dbReference type="Proteomes" id="UP000266178"/>
    </source>
</evidence>